<evidence type="ECO:0000256" key="3">
    <source>
        <dbReference type="ARBA" id="ARBA00022448"/>
    </source>
</evidence>
<evidence type="ECO:0000256" key="4">
    <source>
        <dbReference type="ARBA" id="ARBA00022692"/>
    </source>
</evidence>
<dbReference type="PROSITE" id="PS50283">
    <property type="entry name" value="NA_SOLUT_SYMP_3"/>
    <property type="match status" value="1"/>
</dbReference>
<dbReference type="PANTHER" id="PTHR48086">
    <property type="entry name" value="SODIUM/PROLINE SYMPORTER-RELATED"/>
    <property type="match status" value="1"/>
</dbReference>
<gene>
    <name evidence="9" type="ORF">F8153_04955</name>
</gene>
<comment type="similarity">
    <text evidence="2 7">Belongs to the sodium:solute symporter (SSF) (TC 2.A.21) family.</text>
</comment>
<dbReference type="GO" id="GO:0015606">
    <property type="term" value="F:spermidine transmembrane transporter activity"/>
    <property type="evidence" value="ECO:0007669"/>
    <property type="project" value="TreeGrafter"/>
</dbReference>
<sequence length="461" mass="49917">MLSYSNMMILMTFTVLVFAFIGIVYSKGKITIMDDFLTARGRVDTKMLSTSIMASFLGVFLLFTPPEAASIGGIATITGYALGVVALFSAYIVLGPRIKEYMPMGSTLSDYVGKRYGGKMYSLTSIISIFYMIVHLVAELTAIALVANLVAGVPMIYTALLVGFGTMIYTAYGGLRASIFTDMLQMILVILLLVATSIGVVYYGGGISILMDNIRINAPHLKSFGNWSGIEYGLTLCIAVFVANFFHQGYWQRIYAAKDNEVLKKSFRMSLILAFPIMLVVGFIGIAAAGMGLADNPSVALFSLVFSLFPKGLIIGVFILALVLVMSTTDTLLNAIVSTFTIDSKRIFKNVKEEALLKSARIMTVIIIIPIAFIASKGYSVLYLFLIADTVCAGVFFPLFFGLYSKKATENIALVSAILGIASGIPFFIANKLFLSFLIPIIVSGSICLLSVNFIKVKAKA</sequence>
<evidence type="ECO:0000256" key="5">
    <source>
        <dbReference type="ARBA" id="ARBA00022989"/>
    </source>
</evidence>
<dbReference type="InterPro" id="IPR050277">
    <property type="entry name" value="Sodium:Solute_Symporter"/>
</dbReference>
<dbReference type="AlphaFoldDB" id="A0A833HQA1"/>
<comment type="caution">
    <text evidence="9">The sequence shown here is derived from an EMBL/GenBank/DDBJ whole genome shotgun (WGS) entry which is preliminary data.</text>
</comment>
<organism evidence="9 10">
    <name type="scientific">Alkaliphilus serpentinus</name>
    <dbReference type="NCBI Taxonomy" id="1482731"/>
    <lineage>
        <taxon>Bacteria</taxon>
        <taxon>Bacillati</taxon>
        <taxon>Bacillota</taxon>
        <taxon>Clostridia</taxon>
        <taxon>Peptostreptococcales</taxon>
        <taxon>Natronincolaceae</taxon>
        <taxon>Alkaliphilus</taxon>
    </lineage>
</organism>
<keyword evidence="3" id="KW-0813">Transport</keyword>
<protein>
    <submittedName>
        <fullName evidence="9">Na+/proline symporter</fullName>
    </submittedName>
</protein>
<feature type="transmembrane region" description="Helical" evidence="8">
    <location>
        <begin position="355"/>
        <end position="375"/>
    </location>
</feature>
<proteinExistence type="inferred from homology"/>
<dbReference type="PANTHER" id="PTHR48086:SF10">
    <property type="entry name" value="AGR155CP"/>
    <property type="match status" value="1"/>
</dbReference>
<evidence type="ECO:0000256" key="8">
    <source>
        <dbReference type="SAM" id="Phobius"/>
    </source>
</evidence>
<evidence type="ECO:0000313" key="9">
    <source>
        <dbReference type="EMBL" id="KAB3531527.1"/>
    </source>
</evidence>
<feature type="transmembrane region" description="Helical" evidence="8">
    <location>
        <begin position="230"/>
        <end position="250"/>
    </location>
</feature>
<feature type="transmembrane region" description="Helical" evidence="8">
    <location>
        <begin position="6"/>
        <end position="26"/>
    </location>
</feature>
<evidence type="ECO:0000256" key="6">
    <source>
        <dbReference type="ARBA" id="ARBA00023136"/>
    </source>
</evidence>
<evidence type="ECO:0000256" key="2">
    <source>
        <dbReference type="ARBA" id="ARBA00006434"/>
    </source>
</evidence>
<name>A0A833HQA1_9FIRM</name>
<feature type="transmembrane region" description="Helical" evidence="8">
    <location>
        <begin position="300"/>
        <end position="325"/>
    </location>
</feature>
<keyword evidence="10" id="KW-1185">Reference proteome</keyword>
<dbReference type="GO" id="GO:0005886">
    <property type="term" value="C:plasma membrane"/>
    <property type="evidence" value="ECO:0007669"/>
    <property type="project" value="TreeGrafter"/>
</dbReference>
<feature type="transmembrane region" description="Helical" evidence="8">
    <location>
        <begin position="271"/>
        <end position="294"/>
    </location>
</feature>
<feature type="transmembrane region" description="Helical" evidence="8">
    <location>
        <begin position="156"/>
        <end position="175"/>
    </location>
</feature>
<feature type="transmembrane region" description="Helical" evidence="8">
    <location>
        <begin position="129"/>
        <end position="150"/>
    </location>
</feature>
<keyword evidence="4 8" id="KW-0812">Transmembrane</keyword>
<comment type="subcellular location">
    <subcellularLocation>
        <location evidence="1">Membrane</location>
        <topology evidence="1">Multi-pass membrane protein</topology>
    </subcellularLocation>
</comment>
<dbReference type="InterPro" id="IPR038377">
    <property type="entry name" value="Na/Glc_symporter_sf"/>
</dbReference>
<evidence type="ECO:0000256" key="1">
    <source>
        <dbReference type="ARBA" id="ARBA00004141"/>
    </source>
</evidence>
<dbReference type="InterPro" id="IPR001734">
    <property type="entry name" value="Na/solute_symporter"/>
</dbReference>
<feature type="transmembrane region" description="Helical" evidence="8">
    <location>
        <begin position="435"/>
        <end position="455"/>
    </location>
</feature>
<keyword evidence="6 8" id="KW-0472">Membrane</keyword>
<dbReference type="Proteomes" id="UP000465601">
    <property type="component" value="Unassembled WGS sequence"/>
</dbReference>
<dbReference type="EMBL" id="WBZB01000013">
    <property type="protein sequence ID" value="KAB3531527.1"/>
    <property type="molecule type" value="Genomic_DNA"/>
</dbReference>
<dbReference type="RefSeq" id="WP_151865255.1">
    <property type="nucleotide sequence ID" value="NZ_WBZB01000013.1"/>
</dbReference>
<keyword evidence="5 8" id="KW-1133">Transmembrane helix</keyword>
<reference evidence="9 10" key="1">
    <citation type="submission" date="2019-10" db="EMBL/GenBank/DDBJ databases">
        <title>Alkaliphilus serpentinus sp. nov. and Alkaliphilus pronyensis sp. nov., two novel anaerobic alkaliphilic species isolated from the serpentinized-hosted hydrothermal field of the Prony Bay (New Caledonia).</title>
        <authorList>
            <person name="Postec A."/>
        </authorList>
    </citation>
    <scope>NUCLEOTIDE SEQUENCE [LARGE SCALE GENOMIC DNA]</scope>
    <source>
        <strain evidence="9 10">LacT</strain>
    </source>
</reference>
<accession>A0A833HQA1</accession>
<evidence type="ECO:0000313" key="10">
    <source>
        <dbReference type="Proteomes" id="UP000465601"/>
    </source>
</evidence>
<evidence type="ECO:0000256" key="7">
    <source>
        <dbReference type="RuleBase" id="RU362091"/>
    </source>
</evidence>
<feature type="transmembrane region" description="Helical" evidence="8">
    <location>
        <begin position="411"/>
        <end position="429"/>
    </location>
</feature>
<feature type="transmembrane region" description="Helical" evidence="8">
    <location>
        <begin position="47"/>
        <end position="65"/>
    </location>
</feature>
<feature type="transmembrane region" description="Helical" evidence="8">
    <location>
        <begin position="71"/>
        <end position="94"/>
    </location>
</feature>
<dbReference type="Gene3D" id="1.20.1730.10">
    <property type="entry name" value="Sodium/glucose cotransporter"/>
    <property type="match status" value="1"/>
</dbReference>
<dbReference type="Pfam" id="PF00474">
    <property type="entry name" value="SSF"/>
    <property type="match status" value="1"/>
</dbReference>
<feature type="transmembrane region" description="Helical" evidence="8">
    <location>
        <begin position="381"/>
        <end position="404"/>
    </location>
</feature>
<dbReference type="OrthoDB" id="9810181at2"/>
<feature type="transmembrane region" description="Helical" evidence="8">
    <location>
        <begin position="187"/>
        <end position="210"/>
    </location>
</feature>